<protein>
    <submittedName>
        <fullName evidence="1">Uncharacterized protein</fullName>
    </submittedName>
</protein>
<proteinExistence type="predicted"/>
<gene>
    <name evidence="1" type="ORF">J1836_12715</name>
</gene>
<evidence type="ECO:0000313" key="1">
    <source>
        <dbReference type="EMBL" id="MBO0613770.1"/>
    </source>
</evidence>
<dbReference type="EMBL" id="JAFMPM010000006">
    <property type="protein sequence ID" value="MBO0613770.1"/>
    <property type="molecule type" value="Genomic_DNA"/>
</dbReference>
<organism evidence="1 2">
    <name type="scientific">Thiothrix fructosivorans</name>
    <dbReference type="NCBI Taxonomy" id="111770"/>
    <lineage>
        <taxon>Bacteria</taxon>
        <taxon>Pseudomonadati</taxon>
        <taxon>Pseudomonadota</taxon>
        <taxon>Gammaproteobacteria</taxon>
        <taxon>Thiotrichales</taxon>
        <taxon>Thiotrichaceae</taxon>
        <taxon>Thiothrix</taxon>
    </lineage>
</organism>
<evidence type="ECO:0000313" key="2">
    <source>
        <dbReference type="Proteomes" id="UP000664466"/>
    </source>
</evidence>
<name>A0ABS3ILE0_9GAMM</name>
<accession>A0ABS3ILE0</accession>
<comment type="caution">
    <text evidence="1">The sequence shown here is derived from an EMBL/GenBank/DDBJ whole genome shotgun (WGS) entry which is preliminary data.</text>
</comment>
<dbReference type="RefSeq" id="WP_207251436.1">
    <property type="nucleotide sequence ID" value="NZ_JAFMPM010000006.1"/>
</dbReference>
<reference evidence="1 2" key="1">
    <citation type="submission" date="2021-03" db="EMBL/GenBank/DDBJ databases">
        <title>Draft genome and methylome analysis of Thiotrix fructosivoruns ATCC 49748.</title>
        <authorList>
            <person name="Fomenkov A."/>
            <person name="Grabovich M.Y."/>
            <person name="Roberts R.J."/>
        </authorList>
    </citation>
    <scope>NUCLEOTIDE SEQUENCE [LARGE SCALE GENOMIC DNA]</scope>
    <source>
        <strain evidence="1 2">ATCC 49748</strain>
    </source>
</reference>
<dbReference type="Proteomes" id="UP000664466">
    <property type="component" value="Unassembled WGS sequence"/>
</dbReference>
<sequence length="59" mass="6872">MIFFVHFKYPSCYWLLEEYTRLIDFYSGSPDALFAGKDNVIDSLFDTLENTTPKIQKAA</sequence>
<keyword evidence="2" id="KW-1185">Reference proteome</keyword>